<keyword evidence="5" id="KW-0539">Nucleus</keyword>
<evidence type="ECO:0000256" key="1">
    <source>
        <dbReference type="ARBA" id="ARBA00004123"/>
    </source>
</evidence>
<evidence type="ECO:0000256" key="3">
    <source>
        <dbReference type="ARBA" id="ARBA00023125"/>
    </source>
</evidence>
<dbReference type="PANTHER" id="PTHR11988">
    <property type="entry name" value="THYROTROPH EMBRYONIC FACTOR RELATED"/>
    <property type="match status" value="1"/>
</dbReference>
<dbReference type="SUPFAM" id="SSF57959">
    <property type="entry name" value="Leucine zipper domain"/>
    <property type="match status" value="2"/>
</dbReference>
<dbReference type="CDD" id="cd14695">
    <property type="entry name" value="bZIP_HLF"/>
    <property type="match status" value="2"/>
</dbReference>
<feature type="coiled-coil region" evidence="6">
    <location>
        <begin position="150"/>
        <end position="177"/>
    </location>
</feature>
<sequence>MGAMIYIFPQLTPGFHSHVKVKTFLQDDDVPRDNKMTKLIFTSQEKKRLKGLNQHRSKSPVKQEVVVDCKFSPNDLALASVPGQHFDPCNQALSEDDLKPQPMVKKSKKHFVPNDLKDDKYWARRRKNNMAAKRSREARRVKENQIVLRASFLEKENMALREEVQKLKEENEMLRACLHKAKVSFRERCPLPGELINSKNGDFDNENCSLEIARRVDKDDKDDCNDNYDVSSAFLGPNLWDKTLSDLKLEYIDLDEFLASNTGSLNQHRSKSPVKQEVVVDCKFSPNDLALASVPGQHFDPCNQALSEDDLKPQPMVKKSKKHFVPNDLKDDKYWARRRKNNMAAKRSREARRVKENQIVLRASFLEKENMALREEVQKLKEENEMLRACLHKYKH</sequence>
<accession>A0ABY6KSK6</accession>
<evidence type="ECO:0000256" key="6">
    <source>
        <dbReference type="SAM" id="Coils"/>
    </source>
</evidence>
<reference evidence="8 9" key="1">
    <citation type="submission" date="2022-01" db="EMBL/GenBank/DDBJ databases">
        <title>A chromosomal length assembly of Cordylochernes scorpioides.</title>
        <authorList>
            <person name="Zeh D."/>
            <person name="Zeh J."/>
        </authorList>
    </citation>
    <scope>NUCLEOTIDE SEQUENCE [LARGE SCALE GENOMIC DNA]</scope>
    <source>
        <strain evidence="8">IN4F17</strain>
        <tissue evidence="8">Whole Body</tissue>
    </source>
</reference>
<dbReference type="EMBL" id="CP092871">
    <property type="protein sequence ID" value="UYV71823.1"/>
    <property type="molecule type" value="Genomic_DNA"/>
</dbReference>
<feature type="coiled-coil region" evidence="6">
    <location>
        <begin position="363"/>
        <end position="390"/>
    </location>
</feature>
<dbReference type="PROSITE" id="PS50217">
    <property type="entry name" value="BZIP"/>
    <property type="match status" value="2"/>
</dbReference>
<feature type="domain" description="BZIP" evidence="7">
    <location>
        <begin position="118"/>
        <end position="181"/>
    </location>
</feature>
<dbReference type="InterPro" id="IPR046347">
    <property type="entry name" value="bZIP_sf"/>
</dbReference>
<dbReference type="InterPro" id="IPR004827">
    <property type="entry name" value="bZIP"/>
</dbReference>
<dbReference type="Pfam" id="PF07716">
    <property type="entry name" value="bZIP_2"/>
    <property type="match status" value="2"/>
</dbReference>
<dbReference type="InterPro" id="IPR040223">
    <property type="entry name" value="PAR_bZIP"/>
</dbReference>
<evidence type="ECO:0000313" key="8">
    <source>
        <dbReference type="EMBL" id="UYV71823.1"/>
    </source>
</evidence>
<name>A0ABY6KSK6_9ARAC</name>
<proteinExistence type="predicted"/>
<feature type="domain" description="BZIP" evidence="7">
    <location>
        <begin position="331"/>
        <end position="394"/>
    </location>
</feature>
<evidence type="ECO:0000256" key="2">
    <source>
        <dbReference type="ARBA" id="ARBA00023015"/>
    </source>
</evidence>
<evidence type="ECO:0000313" key="9">
    <source>
        <dbReference type="Proteomes" id="UP001235939"/>
    </source>
</evidence>
<gene>
    <name evidence="8" type="ORF">LAZ67_9000574</name>
</gene>
<evidence type="ECO:0000256" key="5">
    <source>
        <dbReference type="ARBA" id="ARBA00023242"/>
    </source>
</evidence>
<comment type="subcellular location">
    <subcellularLocation>
        <location evidence="1">Nucleus</location>
    </subcellularLocation>
</comment>
<keyword evidence="2" id="KW-0805">Transcription regulation</keyword>
<organism evidence="8 9">
    <name type="scientific">Cordylochernes scorpioides</name>
    <dbReference type="NCBI Taxonomy" id="51811"/>
    <lineage>
        <taxon>Eukaryota</taxon>
        <taxon>Metazoa</taxon>
        <taxon>Ecdysozoa</taxon>
        <taxon>Arthropoda</taxon>
        <taxon>Chelicerata</taxon>
        <taxon>Arachnida</taxon>
        <taxon>Pseudoscorpiones</taxon>
        <taxon>Cheliferoidea</taxon>
        <taxon>Chernetidae</taxon>
        <taxon>Cordylochernes</taxon>
    </lineage>
</organism>
<keyword evidence="6" id="KW-0175">Coiled coil</keyword>
<keyword evidence="3" id="KW-0238">DNA-binding</keyword>
<dbReference type="PANTHER" id="PTHR11988:SF27">
    <property type="entry name" value="GH27708P"/>
    <property type="match status" value="1"/>
</dbReference>
<evidence type="ECO:0000256" key="4">
    <source>
        <dbReference type="ARBA" id="ARBA00023163"/>
    </source>
</evidence>
<keyword evidence="9" id="KW-1185">Reference proteome</keyword>
<protein>
    <submittedName>
        <fullName evidence="8">HLF</fullName>
    </submittedName>
</protein>
<dbReference type="Gene3D" id="1.20.5.170">
    <property type="match status" value="2"/>
</dbReference>
<dbReference type="SMART" id="SM00338">
    <property type="entry name" value="BRLZ"/>
    <property type="match status" value="2"/>
</dbReference>
<keyword evidence="4" id="KW-0804">Transcription</keyword>
<evidence type="ECO:0000259" key="7">
    <source>
        <dbReference type="PROSITE" id="PS50217"/>
    </source>
</evidence>
<dbReference type="Proteomes" id="UP001235939">
    <property type="component" value="Chromosome 09"/>
</dbReference>